<dbReference type="AlphaFoldDB" id="A0A318KYJ1"/>
<gene>
    <name evidence="2" type="ORF">DFR70_101335</name>
</gene>
<protein>
    <submittedName>
        <fullName evidence="2">Uncharacterized protein</fullName>
    </submittedName>
</protein>
<feature type="transmembrane region" description="Helical" evidence="1">
    <location>
        <begin position="50"/>
        <end position="80"/>
    </location>
</feature>
<reference evidence="2 3" key="1">
    <citation type="submission" date="2018-05" db="EMBL/GenBank/DDBJ databases">
        <title>Genomic Encyclopedia of Type Strains, Phase IV (KMG-IV): sequencing the most valuable type-strain genomes for metagenomic binning, comparative biology and taxonomic classification.</title>
        <authorList>
            <person name="Goeker M."/>
        </authorList>
    </citation>
    <scope>NUCLEOTIDE SEQUENCE [LARGE SCALE GENOMIC DNA]</scope>
    <source>
        <strain evidence="2 3">DSM 44704</strain>
    </source>
</reference>
<organism evidence="2 3">
    <name type="scientific">Nocardia tenerifensis</name>
    <dbReference type="NCBI Taxonomy" id="228006"/>
    <lineage>
        <taxon>Bacteria</taxon>
        <taxon>Bacillati</taxon>
        <taxon>Actinomycetota</taxon>
        <taxon>Actinomycetes</taxon>
        <taxon>Mycobacteriales</taxon>
        <taxon>Nocardiaceae</taxon>
        <taxon>Nocardia</taxon>
    </lineage>
</organism>
<keyword evidence="3" id="KW-1185">Reference proteome</keyword>
<dbReference type="EMBL" id="QJKF01000001">
    <property type="protein sequence ID" value="PXX70914.1"/>
    <property type="molecule type" value="Genomic_DNA"/>
</dbReference>
<evidence type="ECO:0000256" key="1">
    <source>
        <dbReference type="SAM" id="Phobius"/>
    </source>
</evidence>
<keyword evidence="1" id="KW-1133">Transmembrane helix</keyword>
<name>A0A318KYJ1_9NOCA</name>
<evidence type="ECO:0000313" key="3">
    <source>
        <dbReference type="Proteomes" id="UP000247569"/>
    </source>
</evidence>
<feature type="transmembrane region" description="Helical" evidence="1">
    <location>
        <begin position="6"/>
        <end position="29"/>
    </location>
</feature>
<accession>A0A318KYJ1</accession>
<keyword evidence="1" id="KW-0812">Transmembrane</keyword>
<dbReference type="Proteomes" id="UP000247569">
    <property type="component" value="Unassembled WGS sequence"/>
</dbReference>
<sequence length="164" mass="17655">MSVLAVWLRATAYALWAPPLAVGPVASRLRVPRRLLGESIIPRDRLTVRAVWHSVLGGALGVLTWFLAFLAVLAAVRGIFYPLLNDHYENSWGGPTLAGAWTVHALLGVGLLPAWLLLLAALGVLQVRLTRALLGRAGPRWPVPAAVLLCAGGVLLFVAWLHQL</sequence>
<keyword evidence="1" id="KW-0472">Membrane</keyword>
<evidence type="ECO:0000313" key="2">
    <source>
        <dbReference type="EMBL" id="PXX70914.1"/>
    </source>
</evidence>
<feature type="transmembrane region" description="Helical" evidence="1">
    <location>
        <begin position="100"/>
        <end position="129"/>
    </location>
</feature>
<dbReference type="RefSeq" id="WP_040735133.1">
    <property type="nucleotide sequence ID" value="NZ_QJKF01000001.1"/>
</dbReference>
<comment type="caution">
    <text evidence="2">The sequence shown here is derived from an EMBL/GenBank/DDBJ whole genome shotgun (WGS) entry which is preliminary data.</text>
</comment>
<feature type="transmembrane region" description="Helical" evidence="1">
    <location>
        <begin position="141"/>
        <end position="161"/>
    </location>
</feature>
<dbReference type="OrthoDB" id="4338017at2"/>
<proteinExistence type="predicted"/>